<protein>
    <submittedName>
        <fullName evidence="1">Uncharacterized protein</fullName>
    </submittedName>
</protein>
<evidence type="ECO:0000313" key="1">
    <source>
        <dbReference type="EMBL" id="KAG5629117.1"/>
    </source>
</evidence>
<sequence length="60" mass="6615">MSDILCPKCDFLCKTSPAFLEPLDDDVATANEAMDNEDDDDAVDEETNALMVFDGAEKNR</sequence>
<evidence type="ECO:0000313" key="2">
    <source>
        <dbReference type="Proteomes" id="UP000824120"/>
    </source>
</evidence>
<dbReference type="EMBL" id="JACXVP010000001">
    <property type="protein sequence ID" value="KAG5629117.1"/>
    <property type="molecule type" value="Genomic_DNA"/>
</dbReference>
<dbReference type="Proteomes" id="UP000824120">
    <property type="component" value="Chromosome 1"/>
</dbReference>
<comment type="caution">
    <text evidence="1">The sequence shown here is derived from an EMBL/GenBank/DDBJ whole genome shotgun (WGS) entry which is preliminary data.</text>
</comment>
<gene>
    <name evidence="1" type="ORF">H5410_000834</name>
</gene>
<accession>A0A9J6AWY9</accession>
<name>A0A9J6AWY9_SOLCO</name>
<reference evidence="1 2" key="1">
    <citation type="submission" date="2020-09" db="EMBL/GenBank/DDBJ databases">
        <title>De no assembly of potato wild relative species, Solanum commersonii.</title>
        <authorList>
            <person name="Cho K."/>
        </authorList>
    </citation>
    <scope>NUCLEOTIDE SEQUENCE [LARGE SCALE GENOMIC DNA]</scope>
    <source>
        <strain evidence="1">LZ3.2</strain>
        <tissue evidence="1">Leaf</tissue>
    </source>
</reference>
<dbReference type="AlphaFoldDB" id="A0A9J6AWY9"/>
<keyword evidence="2" id="KW-1185">Reference proteome</keyword>
<organism evidence="1 2">
    <name type="scientific">Solanum commersonii</name>
    <name type="common">Commerson's wild potato</name>
    <name type="synonym">Commerson's nightshade</name>
    <dbReference type="NCBI Taxonomy" id="4109"/>
    <lineage>
        <taxon>Eukaryota</taxon>
        <taxon>Viridiplantae</taxon>
        <taxon>Streptophyta</taxon>
        <taxon>Embryophyta</taxon>
        <taxon>Tracheophyta</taxon>
        <taxon>Spermatophyta</taxon>
        <taxon>Magnoliopsida</taxon>
        <taxon>eudicotyledons</taxon>
        <taxon>Gunneridae</taxon>
        <taxon>Pentapetalae</taxon>
        <taxon>asterids</taxon>
        <taxon>lamiids</taxon>
        <taxon>Solanales</taxon>
        <taxon>Solanaceae</taxon>
        <taxon>Solanoideae</taxon>
        <taxon>Solaneae</taxon>
        <taxon>Solanum</taxon>
    </lineage>
</organism>
<proteinExistence type="predicted"/>